<evidence type="ECO:0000313" key="3">
    <source>
        <dbReference type="EMBL" id="QHT92381.1"/>
    </source>
</evidence>
<dbReference type="GO" id="GO:0004753">
    <property type="term" value="F:saccharopine dehydrogenase activity"/>
    <property type="evidence" value="ECO:0007669"/>
    <property type="project" value="TreeGrafter"/>
</dbReference>
<dbReference type="InterPro" id="IPR051168">
    <property type="entry name" value="AASS"/>
</dbReference>
<evidence type="ECO:0000256" key="1">
    <source>
        <dbReference type="ARBA" id="ARBA00023002"/>
    </source>
</evidence>
<keyword evidence="1" id="KW-0560">Oxidoreductase</keyword>
<dbReference type="Pfam" id="PF05222">
    <property type="entry name" value="AlaDh_PNT_N"/>
    <property type="match status" value="1"/>
</dbReference>
<proteinExistence type="predicted"/>
<accession>A0A6C0IGM0</accession>
<dbReference type="SUPFAM" id="SSF52283">
    <property type="entry name" value="Formate/glycerate dehydrogenase catalytic domain-like"/>
    <property type="match status" value="1"/>
</dbReference>
<feature type="domain" description="Alanine dehydrogenase/pyridine nucleotide transhydrogenase N-terminal" evidence="2">
    <location>
        <begin position="542"/>
        <end position="680"/>
    </location>
</feature>
<dbReference type="InterPro" id="IPR007886">
    <property type="entry name" value="AlaDH/PNT_N"/>
</dbReference>
<sequence>MGTCCTSDDIVHIQIEDAINTASNTAGNIVDTIGDKLPTFDDIIDEKHMKYMKHYDVSSKEIEATQATQATQATHTTHTTHTTQSLFWGIGIENETYLMHAEKCGIKSFRNLKQKRERYSVDYYKSFIADGPCGINALLQRANTLDTLTYPMYINSHTFQATDVKQEHRTHYDVGGTPNVAFTESLHDILLRESDYYKSVYTTSFVFDGDSIEFITQDFYCATVDSCVTELISQKQRFLSEIQPYFQKWHSKAIVFPDHNYGFVSFLTTKNRNLGICNNGTIHINLTLPTMLENGVIQDKAGFIKEHLNLVPYFQLVEPLIVACYGTPDIFSLLSDNEYAVGSQRVALSRYISVQTFDAEHPINGKLLLMDRPKEPAFWQNAMTAYHLNEKIGYDINFNKFKNHGIELRFFDWFPEEYLADILHFFVLLSEHAQQSLAKPFDKTKYNTIIQNCIKKGFFCTLSLEECTMILEDLQLPQLSQSQSQSPHSLLSHISNQLYAFYHDGPIVQLLSPNQPTPTIQNYNWIAYQKLYDDLFSKPELIIRAEANPFESRTPIVPKDIQALHAHFRVCVETATTRCYSDEDYKANGAKIVPKDYWITSKNSYVLGIKHPAHSAHSSHSAHSASETQILLHFAHCFKGQYGASHILDTLRPAVFLDYEYMLDTQGKRVISFCGQSGKIGCYLALMAYYKSYYHATRDIPPFNEELYQSMLYSFTARHKPSVLLIGHGTVGKSCKAVLDHLCIPCTIWTSKDAIHKKVILGHDILLHAIRLDETRHIAPFLERSDLEKPSALSVICDISCDLGHPQNTLPIYDEYTTKQQPVIRMNYGQNKVNLIAINCLPSLEPIVSSDQFSAKLVSLLPDLPHFQRSASFIPNAAIFNRAYQKFKACLLSVS</sequence>
<protein>
    <recommendedName>
        <fullName evidence="2">Alanine dehydrogenase/pyridine nucleotide transhydrogenase N-terminal domain-containing protein</fullName>
    </recommendedName>
</protein>
<reference evidence="3" key="1">
    <citation type="journal article" date="2020" name="Nature">
        <title>Giant virus diversity and host interactions through global metagenomics.</title>
        <authorList>
            <person name="Schulz F."/>
            <person name="Roux S."/>
            <person name="Paez-Espino D."/>
            <person name="Jungbluth S."/>
            <person name="Walsh D.A."/>
            <person name="Denef V.J."/>
            <person name="McMahon K.D."/>
            <person name="Konstantinidis K.T."/>
            <person name="Eloe-Fadrosh E.A."/>
            <person name="Kyrpides N.C."/>
            <person name="Woyke T."/>
        </authorList>
    </citation>
    <scope>NUCLEOTIDE SEQUENCE</scope>
    <source>
        <strain evidence="3">GVMAG-M-3300023184-88</strain>
    </source>
</reference>
<dbReference type="AlphaFoldDB" id="A0A6C0IGM0"/>
<dbReference type="Gene3D" id="3.40.50.720">
    <property type="entry name" value="NAD(P)-binding Rossmann-like Domain"/>
    <property type="match status" value="2"/>
</dbReference>
<dbReference type="SMART" id="SM01003">
    <property type="entry name" value="AlaDh_PNT_N"/>
    <property type="match status" value="1"/>
</dbReference>
<dbReference type="PANTHER" id="PTHR11133:SF23">
    <property type="entry name" value="SACCHAROPINE DEHYDROGENASE [NAD(+), L-LYSINE-FORMING]"/>
    <property type="match status" value="1"/>
</dbReference>
<evidence type="ECO:0000259" key="2">
    <source>
        <dbReference type="SMART" id="SM01003"/>
    </source>
</evidence>
<dbReference type="PANTHER" id="PTHR11133">
    <property type="entry name" value="SACCHAROPINE DEHYDROGENASE"/>
    <property type="match status" value="1"/>
</dbReference>
<organism evidence="3">
    <name type="scientific">viral metagenome</name>
    <dbReference type="NCBI Taxonomy" id="1070528"/>
    <lineage>
        <taxon>unclassified sequences</taxon>
        <taxon>metagenomes</taxon>
        <taxon>organismal metagenomes</taxon>
    </lineage>
</organism>
<dbReference type="EMBL" id="MN740183">
    <property type="protein sequence ID" value="QHT92381.1"/>
    <property type="molecule type" value="Genomic_DNA"/>
</dbReference>
<dbReference type="GO" id="GO:0019878">
    <property type="term" value="P:lysine biosynthetic process via aminoadipic acid"/>
    <property type="evidence" value="ECO:0007669"/>
    <property type="project" value="TreeGrafter"/>
</dbReference>
<name>A0A6C0IGM0_9ZZZZ</name>
<dbReference type="GO" id="GO:0005737">
    <property type="term" value="C:cytoplasm"/>
    <property type="evidence" value="ECO:0007669"/>
    <property type="project" value="TreeGrafter"/>
</dbReference>